<reference evidence="2" key="2">
    <citation type="submission" date="2022-06" db="UniProtKB">
        <authorList>
            <consortium name="EnsemblMetazoa"/>
        </authorList>
    </citation>
    <scope>IDENTIFICATION</scope>
</reference>
<feature type="domain" description="ZSWIM1/3 RNaseH-like" evidence="1">
    <location>
        <begin position="83"/>
        <end position="205"/>
    </location>
</feature>
<dbReference type="InterPro" id="IPR052579">
    <property type="entry name" value="Zinc_finger_SWIM"/>
</dbReference>
<dbReference type="PANTHER" id="PTHR31569:SF4">
    <property type="entry name" value="SWIM-TYPE DOMAIN-CONTAINING PROTEIN"/>
    <property type="match status" value="1"/>
</dbReference>
<protein>
    <recommendedName>
        <fullName evidence="1">ZSWIM1/3 RNaseH-like domain-containing protein</fullName>
    </recommendedName>
</protein>
<dbReference type="RefSeq" id="XP_008181721.1">
    <property type="nucleotide sequence ID" value="XM_008183499.1"/>
</dbReference>
<sequence length="353" mass="41268">MNNIHHHEISEVLFNHLPNQRKIDSQNKTEVLELMKLRANKKLIQHSMQIKTGKIITLKDLSNIYTTGKISNDSSLQDIVQKLRHKHNCTVEISVDSEDNLVGLFIQDSIMQNIFEAFPEVVFADATYKLNNLRIPLYLLMVEDGNGESEVAALGLMTNEEKDTLRWFFETFKKFNSSSENIKLFMTDKDMTERQVIKEIFPNVSLAICLFHVLRTFNREITCEKQNVSPDLRDQLKQVFEKMCYAQSEDDYNLLFQQLESTAPKSVFEYFLKNWHHIRREWVTGLTFHSGNMLNNTNNRLESFNGKLKSVIPVFSNIDDFVDKLFILLKCLRLERDRNAVKMVQKLSAYIQC</sequence>
<evidence type="ECO:0000313" key="2">
    <source>
        <dbReference type="EnsemblMetazoa" id="XP_008181721.1"/>
    </source>
</evidence>
<reference evidence="3" key="1">
    <citation type="submission" date="2010-06" db="EMBL/GenBank/DDBJ databases">
        <authorList>
            <person name="Jiang H."/>
            <person name="Abraham K."/>
            <person name="Ali S."/>
            <person name="Alsbrooks S.L."/>
            <person name="Anim B.N."/>
            <person name="Anosike U.S."/>
            <person name="Attaway T."/>
            <person name="Bandaranaike D.P."/>
            <person name="Battles P.K."/>
            <person name="Bell S.N."/>
            <person name="Bell A.V."/>
            <person name="Beltran B."/>
            <person name="Bickham C."/>
            <person name="Bustamante Y."/>
            <person name="Caleb T."/>
            <person name="Canada A."/>
            <person name="Cardenas V."/>
            <person name="Carter K."/>
            <person name="Chacko J."/>
            <person name="Chandrabose M.N."/>
            <person name="Chavez D."/>
            <person name="Chavez A."/>
            <person name="Chen L."/>
            <person name="Chu H.-S."/>
            <person name="Claassen K.J."/>
            <person name="Cockrell R."/>
            <person name="Collins M."/>
            <person name="Cooper J.A."/>
            <person name="Cree A."/>
            <person name="Curry S.M."/>
            <person name="Da Y."/>
            <person name="Dao M.D."/>
            <person name="Das B."/>
            <person name="Davila M.-L."/>
            <person name="Davy-Carroll L."/>
            <person name="Denson S."/>
            <person name="Dinh H."/>
            <person name="Ebong V.E."/>
            <person name="Edwards J.R."/>
            <person name="Egan A."/>
            <person name="El-Daye J."/>
            <person name="Escobedo L."/>
            <person name="Fernandez S."/>
            <person name="Fernando P.R."/>
            <person name="Flagg N."/>
            <person name="Forbes L.D."/>
            <person name="Fowler R.G."/>
            <person name="Fu Q."/>
            <person name="Gabisi R.A."/>
            <person name="Ganer J."/>
            <person name="Garbino Pronczuk A."/>
            <person name="Garcia R.M."/>
            <person name="Garner T."/>
            <person name="Garrett T.E."/>
            <person name="Gonzalez D.A."/>
            <person name="Hamid H."/>
            <person name="Hawkins E.S."/>
            <person name="Hirani K."/>
            <person name="Hogues M.E."/>
            <person name="Hollins B."/>
            <person name="Hsiao C.-H."/>
            <person name="Jabil R."/>
            <person name="James M.L."/>
            <person name="Jhangiani S.N."/>
            <person name="Johnson B."/>
            <person name="Johnson Q."/>
            <person name="Joshi V."/>
            <person name="Kalu J.B."/>
            <person name="Kam C."/>
            <person name="Kashfia A."/>
            <person name="Keebler J."/>
            <person name="Kisamo H."/>
            <person name="Kovar C.L."/>
            <person name="Lago L.A."/>
            <person name="Lai C.-Y."/>
            <person name="Laidlaw J."/>
            <person name="Lara F."/>
            <person name="Le T.-K."/>
            <person name="Lee S.L."/>
            <person name="Legall F.H."/>
            <person name="Lemon S.J."/>
            <person name="Lewis L.R."/>
            <person name="Li B."/>
            <person name="Liu Y."/>
            <person name="Liu Y.-S."/>
            <person name="Lopez J."/>
            <person name="Lozado R.J."/>
            <person name="Lu J."/>
            <person name="Madu R.C."/>
            <person name="Maheshwari M."/>
            <person name="Maheshwari R."/>
            <person name="Malloy K."/>
            <person name="Martinez E."/>
            <person name="Mathew T."/>
            <person name="Mercado I.C."/>
            <person name="Mercado C."/>
            <person name="Meyer B."/>
            <person name="Montgomery K."/>
            <person name="Morgan M.B."/>
            <person name="Munidasa M."/>
            <person name="Nazareth L.V."/>
            <person name="Nelson J."/>
            <person name="Ng B.M."/>
            <person name="Nguyen N.B."/>
            <person name="Nguyen P.Q."/>
            <person name="Nguyen T."/>
            <person name="Obregon M."/>
            <person name="Okwuonu G.O."/>
            <person name="Onwere C.G."/>
            <person name="Orozco G."/>
            <person name="Parra A."/>
            <person name="Patel S."/>
            <person name="Patil S."/>
            <person name="Perez A."/>
            <person name="Perez Y."/>
            <person name="Pham C."/>
            <person name="Primus E.L."/>
            <person name="Pu L.-L."/>
            <person name="Puazo M."/>
            <person name="Qin X."/>
            <person name="Quiroz J.B."/>
            <person name="Reese J."/>
            <person name="Richards S."/>
            <person name="Rives C.M."/>
            <person name="Robberts R."/>
            <person name="Ruiz S.J."/>
            <person name="Ruiz M.J."/>
            <person name="Santibanez J."/>
            <person name="Schneider B.W."/>
            <person name="Sisson I."/>
            <person name="Smith M."/>
            <person name="Sodergren E."/>
            <person name="Song X.-Z."/>
            <person name="Song B.B."/>
            <person name="Summersgill H."/>
            <person name="Thelus R."/>
            <person name="Thornton R.D."/>
            <person name="Trejos Z.Y."/>
            <person name="Usmani K."/>
            <person name="Vattathil S."/>
            <person name="Villasana D."/>
            <person name="Walker D.L."/>
            <person name="Wang S."/>
            <person name="Wang K."/>
            <person name="White C.S."/>
            <person name="Williams A.C."/>
            <person name="Williamson J."/>
            <person name="Wilson K."/>
            <person name="Woghiren I.O."/>
            <person name="Woodworth J.R."/>
            <person name="Worley K.C."/>
            <person name="Wright R.A."/>
            <person name="Wu W."/>
            <person name="Young L."/>
            <person name="Zhang L."/>
            <person name="Zhang J."/>
            <person name="Zhu Y."/>
            <person name="Muzny D.M."/>
            <person name="Weinstock G."/>
            <person name="Gibbs R.A."/>
        </authorList>
    </citation>
    <scope>NUCLEOTIDE SEQUENCE [LARGE SCALE GENOMIC DNA]</scope>
    <source>
        <strain evidence="3">LSR1</strain>
    </source>
</reference>
<evidence type="ECO:0000313" key="3">
    <source>
        <dbReference type="Proteomes" id="UP000007819"/>
    </source>
</evidence>
<dbReference type="OMA" id="FESNWHG"/>
<keyword evidence="3" id="KW-1185">Reference proteome</keyword>
<dbReference type="GeneID" id="103309024"/>
<dbReference type="Pfam" id="PF21056">
    <property type="entry name" value="ZSWIM1-3_RNaseH-like"/>
    <property type="match status" value="1"/>
</dbReference>
<dbReference type="InterPro" id="IPR048324">
    <property type="entry name" value="ZSWIM1-3_RNaseH-like"/>
</dbReference>
<dbReference type="KEGG" id="api:103309024"/>
<dbReference type="EnsemblMetazoa" id="XM_008183499.1">
    <property type="protein sequence ID" value="XP_008181721.1"/>
    <property type="gene ID" value="LOC103309024"/>
</dbReference>
<evidence type="ECO:0000259" key="1">
    <source>
        <dbReference type="Pfam" id="PF21056"/>
    </source>
</evidence>
<dbReference type="Proteomes" id="UP000007819">
    <property type="component" value="Chromosome A2"/>
</dbReference>
<organism evidence="2 3">
    <name type="scientific">Acyrthosiphon pisum</name>
    <name type="common">Pea aphid</name>
    <dbReference type="NCBI Taxonomy" id="7029"/>
    <lineage>
        <taxon>Eukaryota</taxon>
        <taxon>Metazoa</taxon>
        <taxon>Ecdysozoa</taxon>
        <taxon>Arthropoda</taxon>
        <taxon>Hexapoda</taxon>
        <taxon>Insecta</taxon>
        <taxon>Pterygota</taxon>
        <taxon>Neoptera</taxon>
        <taxon>Paraneoptera</taxon>
        <taxon>Hemiptera</taxon>
        <taxon>Sternorrhyncha</taxon>
        <taxon>Aphidomorpha</taxon>
        <taxon>Aphidoidea</taxon>
        <taxon>Aphididae</taxon>
        <taxon>Macrosiphini</taxon>
        <taxon>Acyrthosiphon</taxon>
    </lineage>
</organism>
<name>A0A8R2F7T9_ACYPI</name>
<accession>A0A8R2F7T9</accession>
<dbReference type="OrthoDB" id="124789at2759"/>
<dbReference type="PANTHER" id="PTHR31569">
    <property type="entry name" value="SWIM-TYPE DOMAIN-CONTAINING PROTEIN"/>
    <property type="match status" value="1"/>
</dbReference>
<proteinExistence type="predicted"/>
<dbReference type="AlphaFoldDB" id="A0A8R2F7T9"/>